<dbReference type="AlphaFoldDB" id="A0A2M3ZUE7"/>
<keyword evidence="1" id="KW-1133">Transmembrane helix</keyword>
<keyword evidence="1" id="KW-0472">Membrane</keyword>
<feature type="transmembrane region" description="Helical" evidence="1">
    <location>
        <begin position="7"/>
        <end position="27"/>
    </location>
</feature>
<sequence>MATASCLRFVCAFSIKLAGCWLVSLASRLPMYGTSKLGFTWLVHHQQLYKPIVLHYTVLDHIRLFGFCMVLSSIKYIFSFFAVTGTETVPRVVSVAPIGLLCSICLLLLVTYML</sequence>
<proteinExistence type="predicted"/>
<evidence type="ECO:0000313" key="2">
    <source>
        <dbReference type="EMBL" id="MBW32018.1"/>
    </source>
</evidence>
<protein>
    <submittedName>
        <fullName evidence="2">Putative secreted peptide</fullName>
    </submittedName>
</protein>
<accession>A0A2M3ZUE7</accession>
<reference evidence="2" key="1">
    <citation type="submission" date="2018-01" db="EMBL/GenBank/DDBJ databases">
        <title>An insight into the sialome of Amazonian anophelines.</title>
        <authorList>
            <person name="Ribeiro J.M."/>
            <person name="Scarpassa V."/>
            <person name="Calvo E."/>
        </authorList>
    </citation>
    <scope>NUCLEOTIDE SEQUENCE</scope>
    <source>
        <tissue evidence="2">Salivary glands</tissue>
    </source>
</reference>
<evidence type="ECO:0000256" key="1">
    <source>
        <dbReference type="SAM" id="Phobius"/>
    </source>
</evidence>
<feature type="transmembrane region" description="Helical" evidence="1">
    <location>
        <begin position="64"/>
        <end position="83"/>
    </location>
</feature>
<name>A0A2M3ZUE7_9DIPT</name>
<feature type="transmembrane region" description="Helical" evidence="1">
    <location>
        <begin position="95"/>
        <end position="113"/>
    </location>
</feature>
<keyword evidence="1" id="KW-0812">Transmembrane</keyword>
<organism evidence="2">
    <name type="scientific">Anopheles braziliensis</name>
    <dbReference type="NCBI Taxonomy" id="58242"/>
    <lineage>
        <taxon>Eukaryota</taxon>
        <taxon>Metazoa</taxon>
        <taxon>Ecdysozoa</taxon>
        <taxon>Arthropoda</taxon>
        <taxon>Hexapoda</taxon>
        <taxon>Insecta</taxon>
        <taxon>Pterygota</taxon>
        <taxon>Neoptera</taxon>
        <taxon>Endopterygota</taxon>
        <taxon>Diptera</taxon>
        <taxon>Nematocera</taxon>
        <taxon>Culicoidea</taxon>
        <taxon>Culicidae</taxon>
        <taxon>Anophelinae</taxon>
        <taxon>Anopheles</taxon>
    </lineage>
</organism>
<dbReference type="EMBL" id="GGFM01011267">
    <property type="protein sequence ID" value="MBW32018.1"/>
    <property type="molecule type" value="Transcribed_RNA"/>
</dbReference>